<feature type="signal peptide" evidence="4">
    <location>
        <begin position="1"/>
        <end position="26"/>
    </location>
</feature>
<name>A0ABS4G197_9CLOT</name>
<reference evidence="5 6" key="1">
    <citation type="submission" date="2021-03" db="EMBL/GenBank/DDBJ databases">
        <title>Genomic Encyclopedia of Type Strains, Phase IV (KMG-IV): sequencing the most valuable type-strain genomes for metagenomic binning, comparative biology and taxonomic classification.</title>
        <authorList>
            <person name="Goeker M."/>
        </authorList>
    </citation>
    <scope>NUCLEOTIDE SEQUENCE [LARGE SCALE GENOMIC DNA]</scope>
    <source>
        <strain evidence="5 6">DSM 6139</strain>
    </source>
</reference>
<evidence type="ECO:0000313" key="6">
    <source>
        <dbReference type="Proteomes" id="UP001519271"/>
    </source>
</evidence>
<sequence length="329" mass="36155">MPKFKVKTLKVISVILIMIMFSVGCAGEAAEKPGVSTNPSNAVTDGGTKPSDTAAGETENKAISFSDPVFEKLLKAELKKDEILPSDLEKFTWIGIGGDHFMQLAGGDIKAKSIILFFGTEVELEGVRYKGFGTMKTLDDLKHFKNLNAINVTLQPELDFSTIPEDVLGRLVNIIVTQSKLKDISFVKNAKSLKSMNMAFGEVSDLSPLANCKELLYLSGSNNPLNDLSPLADLINLKTISFYSSQIKDLTPLSGLVNLKTLELYNNQVEDISPLAGLKNLKELELIDNKVKDVSPLKDFESFDELRLNGNPIENIELLDHIENLEFEG</sequence>
<dbReference type="PROSITE" id="PS51257">
    <property type="entry name" value="PROKAR_LIPOPROTEIN"/>
    <property type="match status" value="1"/>
</dbReference>
<dbReference type="InterPro" id="IPR050836">
    <property type="entry name" value="SDS22/Internalin_LRR"/>
</dbReference>
<accession>A0ABS4G197</accession>
<dbReference type="PANTHER" id="PTHR46652:SF3">
    <property type="entry name" value="LEUCINE-RICH REPEAT-CONTAINING PROTEIN 9"/>
    <property type="match status" value="1"/>
</dbReference>
<dbReference type="InterPro" id="IPR001611">
    <property type="entry name" value="Leu-rich_rpt"/>
</dbReference>
<dbReference type="PANTHER" id="PTHR46652">
    <property type="entry name" value="LEUCINE-RICH REPEAT AND IQ DOMAIN-CONTAINING PROTEIN 1-RELATED"/>
    <property type="match status" value="1"/>
</dbReference>
<dbReference type="Gene3D" id="3.80.10.10">
    <property type="entry name" value="Ribonuclease Inhibitor"/>
    <property type="match status" value="1"/>
</dbReference>
<evidence type="ECO:0000256" key="4">
    <source>
        <dbReference type="SAM" id="SignalP"/>
    </source>
</evidence>
<comment type="caution">
    <text evidence="5">The sequence shown here is derived from an EMBL/GenBank/DDBJ whole genome shotgun (WGS) entry which is preliminary data.</text>
</comment>
<dbReference type="RefSeq" id="WP_209458548.1">
    <property type="nucleotide sequence ID" value="NZ_JAGGKC010000004.1"/>
</dbReference>
<keyword evidence="2" id="KW-0677">Repeat</keyword>
<evidence type="ECO:0000313" key="5">
    <source>
        <dbReference type="EMBL" id="MBP1918310.1"/>
    </source>
</evidence>
<dbReference type="SMART" id="SM00365">
    <property type="entry name" value="LRR_SD22"/>
    <property type="match status" value="4"/>
</dbReference>
<dbReference type="InterPro" id="IPR025875">
    <property type="entry name" value="Leu-rich_rpt_4"/>
</dbReference>
<gene>
    <name evidence="5" type="ORF">J2Z34_000782</name>
</gene>
<dbReference type="PROSITE" id="PS51450">
    <property type="entry name" value="LRR"/>
    <property type="match status" value="1"/>
</dbReference>
<dbReference type="Pfam" id="PF12799">
    <property type="entry name" value="LRR_4"/>
    <property type="match status" value="1"/>
</dbReference>
<evidence type="ECO:0000256" key="3">
    <source>
        <dbReference type="SAM" id="MobiDB-lite"/>
    </source>
</evidence>
<feature type="region of interest" description="Disordered" evidence="3">
    <location>
        <begin position="34"/>
        <end position="58"/>
    </location>
</feature>
<keyword evidence="6" id="KW-1185">Reference proteome</keyword>
<protein>
    <submittedName>
        <fullName evidence="5">Leucine-rich repeat (LRR) protein</fullName>
    </submittedName>
</protein>
<organism evidence="5 6">
    <name type="scientific">Youngiibacter multivorans</name>
    <dbReference type="NCBI Taxonomy" id="937251"/>
    <lineage>
        <taxon>Bacteria</taxon>
        <taxon>Bacillati</taxon>
        <taxon>Bacillota</taxon>
        <taxon>Clostridia</taxon>
        <taxon>Eubacteriales</taxon>
        <taxon>Clostridiaceae</taxon>
        <taxon>Youngiibacter</taxon>
    </lineage>
</organism>
<dbReference type="EMBL" id="JAGGKC010000004">
    <property type="protein sequence ID" value="MBP1918310.1"/>
    <property type="molecule type" value="Genomic_DNA"/>
</dbReference>
<feature type="chain" id="PRO_5045992559" evidence="4">
    <location>
        <begin position="27"/>
        <end position="329"/>
    </location>
</feature>
<evidence type="ECO:0000256" key="2">
    <source>
        <dbReference type="ARBA" id="ARBA00022737"/>
    </source>
</evidence>
<keyword evidence="1" id="KW-0433">Leucine-rich repeat</keyword>
<evidence type="ECO:0000256" key="1">
    <source>
        <dbReference type="ARBA" id="ARBA00022614"/>
    </source>
</evidence>
<proteinExistence type="predicted"/>
<dbReference type="SUPFAM" id="SSF52058">
    <property type="entry name" value="L domain-like"/>
    <property type="match status" value="1"/>
</dbReference>
<dbReference type="Proteomes" id="UP001519271">
    <property type="component" value="Unassembled WGS sequence"/>
</dbReference>
<keyword evidence="4" id="KW-0732">Signal</keyword>
<dbReference type="InterPro" id="IPR032675">
    <property type="entry name" value="LRR_dom_sf"/>
</dbReference>